<evidence type="ECO:0000313" key="3">
    <source>
        <dbReference type="Proteomes" id="UP000304951"/>
    </source>
</evidence>
<dbReference type="EMBL" id="QZAF01000074">
    <property type="protein sequence ID" value="THV74007.1"/>
    <property type="molecule type" value="Genomic_DNA"/>
</dbReference>
<accession>A0A4S8SSH0</accession>
<comment type="caution">
    <text evidence="2">The sequence shown here is derived from an EMBL/GenBank/DDBJ whole genome shotgun (WGS) entry which is preliminary data.</text>
</comment>
<proteinExistence type="predicted"/>
<feature type="region of interest" description="Disordered" evidence="1">
    <location>
        <begin position="74"/>
        <end position="181"/>
    </location>
</feature>
<feature type="compositionally biased region" description="Low complexity" evidence="1">
    <location>
        <begin position="146"/>
        <end position="157"/>
    </location>
</feature>
<feature type="compositionally biased region" description="Basic and acidic residues" evidence="1">
    <location>
        <begin position="101"/>
        <end position="112"/>
    </location>
</feature>
<protein>
    <submittedName>
        <fullName evidence="2">Uncharacterized protein</fullName>
    </submittedName>
</protein>
<dbReference type="Proteomes" id="UP000304951">
    <property type="component" value="Unassembled WGS sequence"/>
</dbReference>
<sequence>MCLNIIIVDTDFLHLLIRSAELPPVPHISLEPVICIHVKMPGSHDLSEENLRMHEHIVGTERTTQHIVRTVTSVPAAKKSARPPAKPETVARSKAASKAGSKHETSKQEKEVLVVTVIEEDDDEVGLPPPAPSVAHASSKHDSKKAPSAKPAASLASRRSHHSHHDRRDIFHIPAGIPPPPGFSKMPDFPSMPPMPPMRETLEIDVMEGHEMALMPMPPPPPARSVASGASRKVAHRYPASHVSHHSKISHHSKMSSNSKAMEAGAGGKTEAELLDVLVEEVHEVTRRRFVVKMPGDKVREWGFRD</sequence>
<reference evidence="2 3" key="1">
    <citation type="submission" date="2018-10" db="EMBL/GenBank/DDBJ databases">
        <title>Fifty Aureobasidium pullulans genomes reveal a recombining polyextremotolerant generalist.</title>
        <authorList>
            <person name="Gostincar C."/>
            <person name="Turk M."/>
            <person name="Zajc J."/>
            <person name="Gunde-Cimerman N."/>
        </authorList>
    </citation>
    <scope>NUCLEOTIDE SEQUENCE [LARGE SCALE GENOMIC DNA]</scope>
    <source>
        <strain evidence="2 3">EXF-11900</strain>
    </source>
</reference>
<dbReference type="AlphaFoldDB" id="A0A4S8SSH0"/>
<evidence type="ECO:0000256" key="1">
    <source>
        <dbReference type="SAM" id="MobiDB-lite"/>
    </source>
</evidence>
<evidence type="ECO:0000313" key="2">
    <source>
        <dbReference type="EMBL" id="THV74007.1"/>
    </source>
</evidence>
<organism evidence="2 3">
    <name type="scientific">Aureobasidium pullulans</name>
    <name type="common">Black yeast</name>
    <name type="synonym">Pullularia pullulans</name>
    <dbReference type="NCBI Taxonomy" id="5580"/>
    <lineage>
        <taxon>Eukaryota</taxon>
        <taxon>Fungi</taxon>
        <taxon>Dikarya</taxon>
        <taxon>Ascomycota</taxon>
        <taxon>Pezizomycotina</taxon>
        <taxon>Dothideomycetes</taxon>
        <taxon>Dothideomycetidae</taxon>
        <taxon>Dothideales</taxon>
        <taxon>Saccotheciaceae</taxon>
        <taxon>Aureobasidium</taxon>
    </lineage>
</organism>
<feature type="compositionally biased region" description="Basic residues" evidence="1">
    <location>
        <begin position="243"/>
        <end position="254"/>
    </location>
</feature>
<feature type="region of interest" description="Disordered" evidence="1">
    <location>
        <begin position="239"/>
        <end position="262"/>
    </location>
</feature>
<gene>
    <name evidence="2" type="ORF">D6D28_02854</name>
</gene>
<name>A0A4S8SSH0_AURPU</name>